<dbReference type="Proteomes" id="UP000261284">
    <property type="component" value="Unassembled WGS sequence"/>
</dbReference>
<gene>
    <name evidence="1" type="ORF">DXN05_14940</name>
</gene>
<accession>A0A3E1NHG2</accession>
<keyword evidence="2" id="KW-1185">Reference proteome</keyword>
<dbReference type="AlphaFoldDB" id="A0A3E1NHG2"/>
<organism evidence="1 2">
    <name type="scientific">Deminuibacter soli</name>
    <dbReference type="NCBI Taxonomy" id="2291815"/>
    <lineage>
        <taxon>Bacteria</taxon>
        <taxon>Pseudomonadati</taxon>
        <taxon>Bacteroidota</taxon>
        <taxon>Chitinophagia</taxon>
        <taxon>Chitinophagales</taxon>
        <taxon>Chitinophagaceae</taxon>
        <taxon>Deminuibacter</taxon>
    </lineage>
</organism>
<sequence>MSTVNLSPLIRPGIAVAVFPFLPGSAPALRDTLIDDLCNAICNILESYPHCKVIPYATAKALESEAEDLTLACLQAGADFMITGSMRTLFGFYYLNIQLATVAGHVHLWTNTHCFENVTDLHAITMLARQITNGLWTQLHVLYMAGFRCIAQQAGVLV</sequence>
<comment type="caution">
    <text evidence="1">The sequence shown here is derived from an EMBL/GenBank/DDBJ whole genome shotgun (WGS) entry which is preliminary data.</text>
</comment>
<protein>
    <submittedName>
        <fullName evidence="1">Uncharacterized protein</fullName>
    </submittedName>
</protein>
<dbReference type="EMBL" id="QTJU01000005">
    <property type="protein sequence ID" value="RFM27322.1"/>
    <property type="molecule type" value="Genomic_DNA"/>
</dbReference>
<name>A0A3E1NHG2_9BACT</name>
<evidence type="ECO:0000313" key="2">
    <source>
        <dbReference type="Proteomes" id="UP000261284"/>
    </source>
</evidence>
<evidence type="ECO:0000313" key="1">
    <source>
        <dbReference type="EMBL" id="RFM27322.1"/>
    </source>
</evidence>
<dbReference type="RefSeq" id="WP_116848079.1">
    <property type="nucleotide sequence ID" value="NZ_QTJU01000005.1"/>
</dbReference>
<reference evidence="1 2" key="1">
    <citation type="submission" date="2018-08" db="EMBL/GenBank/DDBJ databases">
        <title>Chitinophagaceae sp. K23C18032701, a novel bacterium isolated from forest soil.</title>
        <authorList>
            <person name="Wang C."/>
        </authorList>
    </citation>
    <scope>NUCLEOTIDE SEQUENCE [LARGE SCALE GENOMIC DNA]</scope>
    <source>
        <strain evidence="1 2">K23C18032701</strain>
    </source>
</reference>
<proteinExistence type="predicted"/>